<evidence type="ECO:0000313" key="1">
    <source>
        <dbReference type="EMBL" id="MBB5048541.1"/>
    </source>
</evidence>
<protein>
    <submittedName>
        <fullName evidence="1">LmbE family N-acetylglucosaminyl deacetylase</fullName>
    </submittedName>
</protein>
<name>A0A7W7Z5V1_9BRAD</name>
<proteinExistence type="predicted"/>
<evidence type="ECO:0000313" key="2">
    <source>
        <dbReference type="Proteomes" id="UP000542353"/>
    </source>
</evidence>
<keyword evidence="2" id="KW-1185">Reference proteome</keyword>
<organism evidence="1 2">
    <name type="scientific">Rhodopseudomonas rhenobacensis</name>
    <dbReference type="NCBI Taxonomy" id="87461"/>
    <lineage>
        <taxon>Bacteria</taxon>
        <taxon>Pseudomonadati</taxon>
        <taxon>Pseudomonadota</taxon>
        <taxon>Alphaproteobacteria</taxon>
        <taxon>Hyphomicrobiales</taxon>
        <taxon>Nitrobacteraceae</taxon>
        <taxon>Rhodopseudomonas</taxon>
    </lineage>
</organism>
<dbReference type="AlphaFoldDB" id="A0A7W7Z5V1"/>
<gene>
    <name evidence="1" type="ORF">HNR60_003308</name>
</gene>
<reference evidence="1 2" key="1">
    <citation type="submission" date="2020-08" db="EMBL/GenBank/DDBJ databases">
        <title>Genomic Encyclopedia of Type Strains, Phase IV (KMG-IV): sequencing the most valuable type-strain genomes for metagenomic binning, comparative biology and taxonomic classification.</title>
        <authorList>
            <person name="Goeker M."/>
        </authorList>
    </citation>
    <scope>NUCLEOTIDE SEQUENCE [LARGE SCALE GENOMIC DNA]</scope>
    <source>
        <strain evidence="1 2">DSM 12706</strain>
    </source>
</reference>
<comment type="caution">
    <text evidence="1">The sequence shown here is derived from an EMBL/GenBank/DDBJ whole genome shotgun (WGS) entry which is preliminary data.</text>
</comment>
<dbReference type="EMBL" id="JACHIH010000022">
    <property type="protein sequence ID" value="MBB5048541.1"/>
    <property type="molecule type" value="Genomic_DNA"/>
</dbReference>
<dbReference type="Proteomes" id="UP000542353">
    <property type="component" value="Unassembled WGS sequence"/>
</dbReference>
<sequence length="91" mass="10106">MTAGRNSGDGGSALIAIRRPSLREARDGAEIVFVRLHDRQRVKIFAATCYESWQQWGAPRTLLSQNVELVELWRRGGLHGFSPRAEAGDDA</sequence>
<accession>A0A7W7Z5V1</accession>
<dbReference type="RefSeq" id="WP_184259365.1">
    <property type="nucleotide sequence ID" value="NZ_JACHIH010000022.1"/>
</dbReference>